<dbReference type="InterPro" id="IPR037143">
    <property type="entry name" value="4-PPantetheinyl_Trfase_dom_sf"/>
</dbReference>
<evidence type="ECO:0000313" key="13">
    <source>
        <dbReference type="Proteomes" id="UP000019276"/>
    </source>
</evidence>
<dbReference type="InterPro" id="IPR008278">
    <property type="entry name" value="4-PPantetheinyl_Trfase_dom"/>
</dbReference>
<organism evidence="12 13">
    <name type="scientific">Catenovulum agarivorans DS-2</name>
    <dbReference type="NCBI Taxonomy" id="1328313"/>
    <lineage>
        <taxon>Bacteria</taxon>
        <taxon>Pseudomonadati</taxon>
        <taxon>Pseudomonadota</taxon>
        <taxon>Gammaproteobacteria</taxon>
        <taxon>Alteromonadales</taxon>
        <taxon>Alteromonadaceae</taxon>
        <taxon>Catenovulum</taxon>
    </lineage>
</organism>
<dbReference type="STRING" id="1328313.DS2_08283"/>
<evidence type="ECO:0000256" key="8">
    <source>
        <dbReference type="ARBA" id="ARBA00050875"/>
    </source>
</evidence>
<reference evidence="12 13" key="1">
    <citation type="journal article" date="2014" name="Genome Announc.">
        <title>Draft Genome Sequence of the Agar-Degrading Bacterium Catenovulum sp. Strain DS-2, Isolated from Intestines of Haliotis diversicolor.</title>
        <authorList>
            <person name="Shan D."/>
            <person name="Li X."/>
            <person name="Gu Z."/>
            <person name="Wei G."/>
            <person name="Gao Z."/>
            <person name="Shao Z."/>
        </authorList>
    </citation>
    <scope>NUCLEOTIDE SEQUENCE [LARGE SCALE GENOMIC DNA]</scope>
    <source>
        <strain evidence="12 13">DS-2</strain>
    </source>
</reference>
<dbReference type="InterPro" id="IPR004568">
    <property type="entry name" value="Ppantetheine-prot_Trfase_dom"/>
</dbReference>
<keyword evidence="10" id="KW-0963">Cytoplasm</keyword>
<dbReference type="HAMAP" id="MF_00101">
    <property type="entry name" value="AcpS"/>
    <property type="match status" value="1"/>
</dbReference>
<protein>
    <recommendedName>
        <fullName evidence="10">Holo-[acyl-carrier-protein] synthase</fullName>
        <shortName evidence="10">Holo-ACP synthase</shortName>
        <ecNumber evidence="10">2.7.8.7</ecNumber>
    </recommendedName>
    <alternativeName>
        <fullName evidence="10">4'-phosphopantetheinyl transferase AcpS</fullName>
    </alternativeName>
</protein>
<dbReference type="GO" id="GO:0008897">
    <property type="term" value="F:holo-[acyl-carrier-protein] synthase activity"/>
    <property type="evidence" value="ECO:0007669"/>
    <property type="project" value="UniProtKB-UniRule"/>
</dbReference>
<keyword evidence="3 10" id="KW-0479">Metal-binding</keyword>
<keyword evidence="13" id="KW-1185">Reference proteome</keyword>
<feature type="binding site" evidence="10">
    <location>
        <position position="54"/>
    </location>
    <ligand>
        <name>Mg(2+)</name>
        <dbReference type="ChEBI" id="CHEBI:18420"/>
    </ligand>
</feature>
<dbReference type="EC" id="2.7.8.7" evidence="10"/>
<dbReference type="EMBL" id="ARZY01000012">
    <property type="protein sequence ID" value="EWH10454.1"/>
    <property type="molecule type" value="Genomic_DNA"/>
</dbReference>
<evidence type="ECO:0000256" key="6">
    <source>
        <dbReference type="ARBA" id="ARBA00023098"/>
    </source>
</evidence>
<evidence type="ECO:0000259" key="11">
    <source>
        <dbReference type="Pfam" id="PF01648"/>
    </source>
</evidence>
<dbReference type="PATRIC" id="fig|1328313.3.peg.1692"/>
<keyword evidence="7 10" id="KW-0275">Fatty acid biosynthesis</keyword>
<keyword evidence="6 10" id="KW-0443">Lipid metabolism</keyword>
<evidence type="ECO:0000256" key="1">
    <source>
        <dbReference type="ARBA" id="ARBA00022516"/>
    </source>
</evidence>
<evidence type="ECO:0000256" key="3">
    <source>
        <dbReference type="ARBA" id="ARBA00022723"/>
    </source>
</evidence>
<dbReference type="InterPro" id="IPR002582">
    <property type="entry name" value="ACPS"/>
</dbReference>
<comment type="function">
    <text evidence="10">Transfers the 4'-phosphopantetheine moiety from coenzyme A to a Ser of acyl-carrier-protein.</text>
</comment>
<dbReference type="SUPFAM" id="SSF56214">
    <property type="entry name" value="4'-phosphopantetheinyl transferase"/>
    <property type="match status" value="1"/>
</dbReference>
<evidence type="ECO:0000256" key="10">
    <source>
        <dbReference type="HAMAP-Rule" id="MF_00101"/>
    </source>
</evidence>
<dbReference type="Pfam" id="PF01648">
    <property type="entry name" value="ACPS"/>
    <property type="match status" value="1"/>
</dbReference>
<evidence type="ECO:0000256" key="2">
    <source>
        <dbReference type="ARBA" id="ARBA00022679"/>
    </source>
</evidence>
<comment type="subcellular location">
    <subcellularLocation>
        <location evidence="10">Cytoplasm</location>
    </subcellularLocation>
</comment>
<accession>W7QC52</accession>
<feature type="domain" description="4'-phosphopantetheinyl transferase" evidence="11">
    <location>
        <begin position="4"/>
        <end position="115"/>
    </location>
</feature>
<dbReference type="NCBIfam" id="TIGR00556">
    <property type="entry name" value="pantethn_trn"/>
    <property type="match status" value="1"/>
</dbReference>
<gene>
    <name evidence="10" type="primary">acpS</name>
    <name evidence="12" type="ORF">DS2_08283</name>
</gene>
<comment type="catalytic activity">
    <reaction evidence="8 10">
        <text>apo-[ACP] + CoA = holo-[ACP] + adenosine 3',5'-bisphosphate + H(+)</text>
        <dbReference type="Rhea" id="RHEA:12068"/>
        <dbReference type="Rhea" id="RHEA-COMP:9685"/>
        <dbReference type="Rhea" id="RHEA-COMP:9690"/>
        <dbReference type="ChEBI" id="CHEBI:15378"/>
        <dbReference type="ChEBI" id="CHEBI:29999"/>
        <dbReference type="ChEBI" id="CHEBI:57287"/>
        <dbReference type="ChEBI" id="CHEBI:58343"/>
        <dbReference type="ChEBI" id="CHEBI:64479"/>
        <dbReference type="EC" id="2.7.8.7"/>
    </reaction>
</comment>
<comment type="cofactor">
    <cofactor evidence="10">
        <name>Mg(2+)</name>
        <dbReference type="ChEBI" id="CHEBI:18420"/>
    </cofactor>
</comment>
<keyword evidence="1 10" id="KW-0444">Lipid biosynthesis</keyword>
<keyword evidence="5 10" id="KW-0460">Magnesium</keyword>
<comment type="caution">
    <text evidence="12">The sequence shown here is derived from an EMBL/GenBank/DDBJ whole genome shotgun (WGS) entry which is preliminary data.</text>
</comment>
<dbReference type="GO" id="GO:0006633">
    <property type="term" value="P:fatty acid biosynthetic process"/>
    <property type="evidence" value="ECO:0007669"/>
    <property type="project" value="UniProtKB-UniRule"/>
</dbReference>
<dbReference type="NCBIfam" id="TIGR00516">
    <property type="entry name" value="acpS"/>
    <property type="match status" value="1"/>
</dbReference>
<dbReference type="GO" id="GO:0000287">
    <property type="term" value="F:magnesium ion binding"/>
    <property type="evidence" value="ECO:0007669"/>
    <property type="project" value="UniProtKB-UniRule"/>
</dbReference>
<evidence type="ECO:0000313" key="12">
    <source>
        <dbReference type="EMBL" id="EWH10454.1"/>
    </source>
</evidence>
<dbReference type="AlphaFoldDB" id="W7QC52"/>
<evidence type="ECO:0000256" key="9">
    <source>
        <dbReference type="ARBA" id="ARBA00054726"/>
    </source>
</evidence>
<dbReference type="FunFam" id="3.90.470.20:FF:000001">
    <property type="entry name" value="Holo-[acyl-carrier-protein] synthase"/>
    <property type="match status" value="1"/>
</dbReference>
<evidence type="ECO:0000256" key="4">
    <source>
        <dbReference type="ARBA" id="ARBA00022832"/>
    </source>
</evidence>
<dbReference type="Gene3D" id="3.90.470.20">
    <property type="entry name" value="4'-phosphopantetheinyl transferase domain"/>
    <property type="match status" value="1"/>
</dbReference>
<dbReference type="Proteomes" id="UP000019276">
    <property type="component" value="Unassembled WGS sequence"/>
</dbReference>
<name>W7QC52_9ALTE</name>
<proteinExistence type="inferred from homology"/>
<dbReference type="OrthoDB" id="517356at2"/>
<evidence type="ECO:0000256" key="7">
    <source>
        <dbReference type="ARBA" id="ARBA00023160"/>
    </source>
</evidence>
<feature type="binding site" evidence="10">
    <location>
        <position position="8"/>
    </location>
    <ligand>
        <name>Mg(2+)</name>
        <dbReference type="ChEBI" id="CHEBI:18420"/>
    </ligand>
</feature>
<evidence type="ECO:0000256" key="5">
    <source>
        <dbReference type="ARBA" id="ARBA00022842"/>
    </source>
</evidence>
<dbReference type="GO" id="GO:0005737">
    <property type="term" value="C:cytoplasm"/>
    <property type="evidence" value="ECO:0007669"/>
    <property type="project" value="UniProtKB-SubCell"/>
</dbReference>
<keyword evidence="2 10" id="KW-0808">Transferase</keyword>
<sequence>MIVGLGTDIVEISRFDTANINAIARRVLTKDEFVLFTTHKQAYRFLAKRWAAKEAAAKALGTGIAQGVTFQDFVISNNDLGAPKLSLTGKALEIAGQVSCHLSISDEKNYAVATVILERL</sequence>
<dbReference type="eggNOG" id="COG0736">
    <property type="taxonomic scope" value="Bacteria"/>
</dbReference>
<comment type="function">
    <text evidence="9">Transfers the 4'-phosphopantetheine moiety from coenzyme A to the 'Ser-36' of acyl-carrier-protein.</text>
</comment>
<comment type="similarity">
    <text evidence="10">Belongs to the P-Pant transferase superfamily. AcpS family.</text>
</comment>
<keyword evidence="4 10" id="KW-0276">Fatty acid metabolism</keyword>